<organism evidence="4 5">
    <name type="scientific">Pseudonocardia kunmingensis</name>
    <dbReference type="NCBI Taxonomy" id="630975"/>
    <lineage>
        <taxon>Bacteria</taxon>
        <taxon>Bacillati</taxon>
        <taxon>Actinomycetota</taxon>
        <taxon>Actinomycetes</taxon>
        <taxon>Pseudonocardiales</taxon>
        <taxon>Pseudonocardiaceae</taxon>
        <taxon>Pseudonocardia</taxon>
    </lineage>
</organism>
<reference evidence="4 5" key="1">
    <citation type="submission" date="2019-06" db="EMBL/GenBank/DDBJ databases">
        <title>Sequencing the genomes of 1000 actinobacteria strains.</title>
        <authorList>
            <person name="Klenk H.-P."/>
        </authorList>
    </citation>
    <scope>NUCLEOTIDE SEQUENCE [LARGE SCALE GENOMIC DNA]</scope>
    <source>
        <strain evidence="4 5">DSM 45301</strain>
    </source>
</reference>
<dbReference type="InterPro" id="IPR005814">
    <property type="entry name" value="Aminotrans_3"/>
</dbReference>
<keyword evidence="5" id="KW-1185">Reference proteome</keyword>
<dbReference type="InterPro" id="IPR015424">
    <property type="entry name" value="PyrdxlP-dep_Trfase"/>
</dbReference>
<dbReference type="EMBL" id="VFPA01000006">
    <property type="protein sequence ID" value="TQM02776.1"/>
    <property type="molecule type" value="Genomic_DNA"/>
</dbReference>
<comment type="cofactor">
    <cofactor evidence="1">
        <name>pyridoxal 5'-phosphate</name>
        <dbReference type="ChEBI" id="CHEBI:597326"/>
    </cofactor>
</comment>
<sequence length="421" mass="45024">MTLAADPPLRRSRHDRELRGRAAKVIPGGMYGHMLANERTMPPSFPQFWARGEGAHTWDADGNRYVDFLCAFGPMLLGHRNPLVDDAASRQAAMGDTLSGPSPRMVELAELLTSAIGHADWAMFAKNGTDATSTAVRIARAATGRTKLLKAAVAYHGANDWFTPRYAGVTPQDRANIVEFAYNDPASLEAAAAAHDGDVAAIIVAPFRHDAFVAQEPVDPAFARAARALATRIGAVLVLDEVRTGFRLDVRGAWEGLGVRPDMTAFSKALANGYPIAALVGADALRAAASEIYVTGSFWYSAVPMAAAIATVQHAIEIDAPALMKEPGERFRAGLEAQGDRYGLPVRLTGPVQMPLLIFADDPDKSTAFAFTDAAARRGVLLHPWHNMFLSTAHTVELVDEVLTLTDAAFAEVAAARRAGS</sequence>
<keyword evidence="2 3" id="KW-0663">Pyridoxal phosphate</keyword>
<accession>A0A543D0B4</accession>
<evidence type="ECO:0000256" key="1">
    <source>
        <dbReference type="ARBA" id="ARBA00001933"/>
    </source>
</evidence>
<dbReference type="GO" id="GO:0030170">
    <property type="term" value="F:pyridoxal phosphate binding"/>
    <property type="evidence" value="ECO:0007669"/>
    <property type="project" value="InterPro"/>
</dbReference>
<dbReference type="PANTHER" id="PTHR43713:SF3">
    <property type="entry name" value="GLUTAMATE-1-SEMIALDEHYDE 2,1-AMINOMUTASE 1, CHLOROPLASTIC-RELATED"/>
    <property type="match status" value="1"/>
</dbReference>
<dbReference type="InterPro" id="IPR015422">
    <property type="entry name" value="PyrdxlP-dep_Trfase_small"/>
</dbReference>
<name>A0A543D0B4_9PSEU</name>
<dbReference type="InterPro" id="IPR049704">
    <property type="entry name" value="Aminotrans_3_PPA_site"/>
</dbReference>
<dbReference type="GO" id="GO:0008483">
    <property type="term" value="F:transaminase activity"/>
    <property type="evidence" value="ECO:0007669"/>
    <property type="project" value="InterPro"/>
</dbReference>
<dbReference type="PANTHER" id="PTHR43713">
    <property type="entry name" value="GLUTAMATE-1-SEMIALDEHYDE 2,1-AMINOMUTASE"/>
    <property type="match status" value="1"/>
</dbReference>
<proteinExistence type="inferred from homology"/>
<dbReference type="SUPFAM" id="SSF53383">
    <property type="entry name" value="PLP-dependent transferases"/>
    <property type="match status" value="1"/>
</dbReference>
<dbReference type="Proteomes" id="UP000315677">
    <property type="component" value="Unassembled WGS sequence"/>
</dbReference>
<dbReference type="PROSITE" id="PS00600">
    <property type="entry name" value="AA_TRANSFER_CLASS_3"/>
    <property type="match status" value="1"/>
</dbReference>
<evidence type="ECO:0000313" key="4">
    <source>
        <dbReference type="EMBL" id="TQM02776.1"/>
    </source>
</evidence>
<protein>
    <submittedName>
        <fullName evidence="4">Glutamate-1-semialdehyde 2,1-aminomutase</fullName>
    </submittedName>
</protein>
<dbReference type="AlphaFoldDB" id="A0A543D0B4"/>
<evidence type="ECO:0000313" key="5">
    <source>
        <dbReference type="Proteomes" id="UP000315677"/>
    </source>
</evidence>
<comment type="caution">
    <text evidence="4">The sequence shown here is derived from an EMBL/GenBank/DDBJ whole genome shotgun (WGS) entry which is preliminary data.</text>
</comment>
<dbReference type="InterPro" id="IPR015421">
    <property type="entry name" value="PyrdxlP-dep_Trfase_major"/>
</dbReference>
<dbReference type="RefSeq" id="WP_246107032.1">
    <property type="nucleotide sequence ID" value="NZ_VFPA01000006.1"/>
</dbReference>
<evidence type="ECO:0000256" key="3">
    <source>
        <dbReference type="RuleBase" id="RU003560"/>
    </source>
</evidence>
<comment type="similarity">
    <text evidence="3">Belongs to the class-III pyridoxal-phosphate-dependent aminotransferase family.</text>
</comment>
<dbReference type="Gene3D" id="3.90.1150.10">
    <property type="entry name" value="Aspartate Aminotransferase, domain 1"/>
    <property type="match status" value="1"/>
</dbReference>
<dbReference type="Pfam" id="PF00202">
    <property type="entry name" value="Aminotran_3"/>
    <property type="match status" value="1"/>
</dbReference>
<evidence type="ECO:0000256" key="2">
    <source>
        <dbReference type="ARBA" id="ARBA00022898"/>
    </source>
</evidence>
<dbReference type="Gene3D" id="3.40.640.10">
    <property type="entry name" value="Type I PLP-dependent aspartate aminotransferase-like (Major domain)"/>
    <property type="match status" value="1"/>
</dbReference>
<gene>
    <name evidence="4" type="ORF">FB558_7417</name>
</gene>